<proteinExistence type="predicted"/>
<evidence type="ECO:0000313" key="2">
    <source>
        <dbReference type="Proteomes" id="UP001165367"/>
    </source>
</evidence>
<protein>
    <submittedName>
        <fullName evidence="1">Uncharacterized protein</fullName>
    </submittedName>
</protein>
<feature type="non-terminal residue" evidence="1">
    <location>
        <position position="1"/>
    </location>
</feature>
<name>A0ABS9KY18_9BACT</name>
<gene>
    <name evidence="1" type="ORF">LZZ85_23215</name>
</gene>
<accession>A0ABS9KY18</accession>
<keyword evidence="2" id="KW-1185">Reference proteome</keyword>
<sequence length="84" mass="9510">VKGNPWEKHRIFRENNGNVAVNKRPVHKLNVLSVPPTFAPIHEPQLLIAKTLCKAWNCYSKGSLRHINIIHGLLSMVRSPSSHL</sequence>
<organism evidence="1 2">
    <name type="scientific">Terrimonas ginsenosidimutans</name>
    <dbReference type="NCBI Taxonomy" id="2908004"/>
    <lineage>
        <taxon>Bacteria</taxon>
        <taxon>Pseudomonadati</taxon>
        <taxon>Bacteroidota</taxon>
        <taxon>Chitinophagia</taxon>
        <taxon>Chitinophagales</taxon>
        <taxon>Chitinophagaceae</taxon>
        <taxon>Terrimonas</taxon>
    </lineage>
</organism>
<dbReference type="Proteomes" id="UP001165367">
    <property type="component" value="Unassembled WGS sequence"/>
</dbReference>
<dbReference type="EMBL" id="JAKLTR010000019">
    <property type="protein sequence ID" value="MCG2617225.1"/>
    <property type="molecule type" value="Genomic_DNA"/>
</dbReference>
<reference evidence="1" key="1">
    <citation type="submission" date="2022-01" db="EMBL/GenBank/DDBJ databases">
        <authorList>
            <person name="Jo J.-H."/>
            <person name="Im W.-T."/>
        </authorList>
    </citation>
    <scope>NUCLEOTIDE SEQUENCE</scope>
    <source>
        <strain evidence="1">NA20</strain>
    </source>
</reference>
<evidence type="ECO:0000313" key="1">
    <source>
        <dbReference type="EMBL" id="MCG2617225.1"/>
    </source>
</evidence>
<comment type="caution">
    <text evidence="1">The sequence shown here is derived from an EMBL/GenBank/DDBJ whole genome shotgun (WGS) entry which is preliminary data.</text>
</comment>
<dbReference type="RefSeq" id="WP_237875778.1">
    <property type="nucleotide sequence ID" value="NZ_JAKLTR010000019.1"/>
</dbReference>